<dbReference type="EMBL" id="KN753157">
    <property type="protein sequence ID" value="KIH49502.1"/>
    <property type="molecule type" value="Genomic_DNA"/>
</dbReference>
<dbReference type="AlphaFoldDB" id="A0A0C2CI86"/>
<organism evidence="2 3">
    <name type="scientific">Ancylostoma duodenale</name>
    <dbReference type="NCBI Taxonomy" id="51022"/>
    <lineage>
        <taxon>Eukaryota</taxon>
        <taxon>Metazoa</taxon>
        <taxon>Ecdysozoa</taxon>
        <taxon>Nematoda</taxon>
        <taxon>Chromadorea</taxon>
        <taxon>Rhabditida</taxon>
        <taxon>Rhabditina</taxon>
        <taxon>Rhabditomorpha</taxon>
        <taxon>Strongyloidea</taxon>
        <taxon>Ancylostomatidae</taxon>
        <taxon>Ancylostomatinae</taxon>
        <taxon>Ancylostoma</taxon>
    </lineage>
</organism>
<keyword evidence="1" id="KW-1133">Transmembrane helix</keyword>
<proteinExistence type="predicted"/>
<feature type="transmembrane region" description="Helical" evidence="1">
    <location>
        <begin position="45"/>
        <end position="67"/>
    </location>
</feature>
<accession>A0A0C2CI86</accession>
<keyword evidence="1" id="KW-0812">Transmembrane</keyword>
<protein>
    <submittedName>
        <fullName evidence="2">Uncharacterized protein</fullName>
    </submittedName>
</protein>
<reference evidence="2 3" key="1">
    <citation type="submission" date="2013-12" db="EMBL/GenBank/DDBJ databases">
        <title>Draft genome of the parsitic nematode Ancylostoma duodenale.</title>
        <authorList>
            <person name="Mitreva M."/>
        </authorList>
    </citation>
    <scope>NUCLEOTIDE SEQUENCE [LARGE SCALE GENOMIC DNA]</scope>
    <source>
        <strain evidence="2 3">Zhejiang</strain>
    </source>
</reference>
<feature type="transmembrane region" description="Helical" evidence="1">
    <location>
        <begin position="7"/>
        <end position="25"/>
    </location>
</feature>
<evidence type="ECO:0000256" key="1">
    <source>
        <dbReference type="SAM" id="Phobius"/>
    </source>
</evidence>
<keyword evidence="1" id="KW-0472">Membrane</keyword>
<gene>
    <name evidence="2" type="ORF">ANCDUO_20423</name>
</gene>
<evidence type="ECO:0000313" key="3">
    <source>
        <dbReference type="Proteomes" id="UP000054047"/>
    </source>
</evidence>
<dbReference type="OrthoDB" id="10529933at2759"/>
<name>A0A0C2CI86_9BILA</name>
<sequence length="70" mass="7906">MGQDVKWLSCPHVMTMFALLFRAAFKSVSVCDTSCDFSPPDLNCVLVDTGWFVCCILLLAYFFIFILSNN</sequence>
<keyword evidence="3" id="KW-1185">Reference proteome</keyword>
<dbReference type="Proteomes" id="UP000054047">
    <property type="component" value="Unassembled WGS sequence"/>
</dbReference>
<evidence type="ECO:0000313" key="2">
    <source>
        <dbReference type="EMBL" id="KIH49502.1"/>
    </source>
</evidence>